<evidence type="ECO:0000313" key="5">
    <source>
        <dbReference type="Proteomes" id="UP000051015"/>
    </source>
</evidence>
<dbReference type="PANTHER" id="PTHR35527:SF2">
    <property type="entry name" value="HYDROLASE"/>
    <property type="match status" value="1"/>
</dbReference>
<dbReference type="PANTHER" id="PTHR35527">
    <property type="entry name" value="CHOLOYLGLYCINE HYDROLASE"/>
    <property type="match status" value="1"/>
</dbReference>
<dbReference type="GO" id="GO:0016787">
    <property type="term" value="F:hydrolase activity"/>
    <property type="evidence" value="ECO:0007669"/>
    <property type="project" value="UniProtKB-KW"/>
</dbReference>
<dbReference type="InterPro" id="IPR029055">
    <property type="entry name" value="Ntn_hydrolases_N"/>
</dbReference>
<proteinExistence type="inferred from homology"/>
<dbReference type="Gene3D" id="3.60.60.10">
    <property type="entry name" value="Penicillin V Acylase, Chain A"/>
    <property type="match status" value="1"/>
</dbReference>
<dbReference type="AlphaFoldDB" id="A0A0R2DBM5"/>
<dbReference type="SUPFAM" id="SSF56235">
    <property type="entry name" value="N-terminal nucleophile aminohydrolases (Ntn hydrolases)"/>
    <property type="match status" value="1"/>
</dbReference>
<feature type="domain" description="Choloylglycine hydrolase/NAAA C-terminal" evidence="3">
    <location>
        <begin position="3"/>
        <end position="283"/>
    </location>
</feature>
<gene>
    <name evidence="4" type="ORF">FC19_GL001598</name>
</gene>
<dbReference type="InterPro" id="IPR052193">
    <property type="entry name" value="Peptidase_C59"/>
</dbReference>
<keyword evidence="5" id="KW-1185">Reference proteome</keyword>
<organism evidence="4 5">
    <name type="scientific">Liquorilactobacillus aquaticus DSM 21051</name>
    <dbReference type="NCBI Taxonomy" id="1423725"/>
    <lineage>
        <taxon>Bacteria</taxon>
        <taxon>Bacillati</taxon>
        <taxon>Bacillota</taxon>
        <taxon>Bacilli</taxon>
        <taxon>Lactobacillales</taxon>
        <taxon>Lactobacillaceae</taxon>
        <taxon>Liquorilactobacillus</taxon>
    </lineage>
</organism>
<keyword evidence="2" id="KW-0378">Hydrolase</keyword>
<comment type="similarity">
    <text evidence="1">Belongs to the peptidase C59 family.</text>
</comment>
<evidence type="ECO:0000259" key="3">
    <source>
        <dbReference type="Pfam" id="PF02275"/>
    </source>
</evidence>
<evidence type="ECO:0000256" key="2">
    <source>
        <dbReference type="ARBA" id="ARBA00022801"/>
    </source>
</evidence>
<dbReference type="STRING" id="1423725.FC19_GL001598"/>
<comment type="caution">
    <text evidence="4">The sequence shown here is derived from an EMBL/GenBank/DDBJ whole genome shotgun (WGS) entry which is preliminary data.</text>
</comment>
<dbReference type="PATRIC" id="fig|1423725.3.peg.1641"/>
<protein>
    <submittedName>
        <fullName evidence="4">Penicillin acylase</fullName>
    </submittedName>
</protein>
<dbReference type="EMBL" id="AYZD01000001">
    <property type="protein sequence ID" value="KRM97555.1"/>
    <property type="molecule type" value="Genomic_DNA"/>
</dbReference>
<dbReference type="CDD" id="cd00542">
    <property type="entry name" value="Ntn_PVA"/>
    <property type="match status" value="1"/>
</dbReference>
<sequence>MAENVIFVPHNKEFQANYSDTNPIVPKYAFAGIGQLDEHGPILYDGINEKGLMGATLYFPRYAFYQNSIEKNKLNVSPDRVISTILANAQNLAEVITLFKTKINIINQSNPTINTVPPLHFIFSDRSGQSLIIEPKKDGIDIIEDSIGVMTNSPDYSWHETNLRNYITLTPKQHENITFINKKLAPFSQGSGTFGLPGDYTPPSRFVRTAFLKNATEQAEDETSAVSLLHHVLESVSIPKGAVINELGAQDYTCYTAYMCSESLAFYYSTYYNQRINKLSLKSLLTSDDYKIFKINNNEDINQLN</sequence>
<name>A0A0R2DBM5_9LACO</name>
<reference evidence="4 5" key="1">
    <citation type="journal article" date="2015" name="Genome Announc.">
        <title>Expanding the biotechnology potential of lactobacilli through comparative genomics of 213 strains and associated genera.</title>
        <authorList>
            <person name="Sun Z."/>
            <person name="Harris H.M."/>
            <person name="McCann A."/>
            <person name="Guo C."/>
            <person name="Argimon S."/>
            <person name="Zhang W."/>
            <person name="Yang X."/>
            <person name="Jeffery I.B."/>
            <person name="Cooney J.C."/>
            <person name="Kagawa T.F."/>
            <person name="Liu W."/>
            <person name="Song Y."/>
            <person name="Salvetti E."/>
            <person name="Wrobel A."/>
            <person name="Rasinkangas P."/>
            <person name="Parkhill J."/>
            <person name="Rea M.C."/>
            <person name="O'Sullivan O."/>
            <person name="Ritari J."/>
            <person name="Douillard F.P."/>
            <person name="Paul Ross R."/>
            <person name="Yang R."/>
            <person name="Briner A.E."/>
            <person name="Felis G.E."/>
            <person name="de Vos W.M."/>
            <person name="Barrangou R."/>
            <person name="Klaenhammer T.R."/>
            <person name="Caufield P.W."/>
            <person name="Cui Y."/>
            <person name="Zhang H."/>
            <person name="O'Toole P.W."/>
        </authorList>
    </citation>
    <scope>NUCLEOTIDE SEQUENCE [LARGE SCALE GENOMIC DNA]</scope>
    <source>
        <strain evidence="4 5">DSM 21051</strain>
    </source>
</reference>
<dbReference type="Proteomes" id="UP000051015">
    <property type="component" value="Unassembled WGS sequence"/>
</dbReference>
<accession>A0A0R2DBM5</accession>
<dbReference type="InterPro" id="IPR029132">
    <property type="entry name" value="CBAH/NAAA_C"/>
</dbReference>
<dbReference type="Pfam" id="PF02275">
    <property type="entry name" value="CBAH"/>
    <property type="match status" value="1"/>
</dbReference>
<evidence type="ECO:0000313" key="4">
    <source>
        <dbReference type="EMBL" id="KRM97555.1"/>
    </source>
</evidence>
<evidence type="ECO:0000256" key="1">
    <source>
        <dbReference type="ARBA" id="ARBA00006625"/>
    </source>
</evidence>